<dbReference type="InterPro" id="IPR050917">
    <property type="entry name" value="SOX_TF"/>
</dbReference>
<keyword evidence="11" id="KW-1185">Reference proteome</keyword>
<proteinExistence type="predicted"/>
<feature type="DNA-binding region" description="HMG box" evidence="6">
    <location>
        <begin position="44"/>
        <end position="112"/>
    </location>
</feature>
<evidence type="ECO:0000256" key="7">
    <source>
        <dbReference type="SAM" id="MobiDB-lite"/>
    </source>
</evidence>
<dbReference type="SMART" id="SM00398">
    <property type="entry name" value="HMG"/>
    <property type="match status" value="1"/>
</dbReference>
<dbReference type="GO" id="GO:0000978">
    <property type="term" value="F:RNA polymerase II cis-regulatory region sequence-specific DNA binding"/>
    <property type="evidence" value="ECO:0007669"/>
    <property type="project" value="TreeGrafter"/>
</dbReference>
<evidence type="ECO:0000256" key="3">
    <source>
        <dbReference type="ARBA" id="ARBA00023125"/>
    </source>
</evidence>
<accession>A0A815Y5Y2</accession>
<evidence type="ECO:0000313" key="9">
    <source>
        <dbReference type="EMBL" id="CAF0959956.1"/>
    </source>
</evidence>
<gene>
    <name evidence="9" type="ORF">EDS130_LOCUS12797</name>
    <name evidence="10" type="ORF">XAT740_LOCUS44057</name>
</gene>
<feature type="domain" description="HMG box" evidence="8">
    <location>
        <begin position="44"/>
        <end position="112"/>
    </location>
</feature>
<dbReference type="AlphaFoldDB" id="A0A815Y5Y2"/>
<sequence length="304" mass="34292">MSSSGSSTTKSNVLLSSIVTSALSQFNWAELEQKQPKPAKPVHVKRPMNAFMVWAQTARKALTANLSIVNNAQLSKTLGKMWKELPQEERQLFVEEAERIREQHKRDHPEYRYQPKRKAKHARYHPYSTPNTSKSSASPSSSSVNDTSVQSDHHPPAASSPCSSSFDEPSGNSSVFLPSYPPQQIYSHKYQHSHEDLLDNDENACTSKENFSATSYYVQTPIDADQQYETNTTGHYPTENFAYPNMYNAYYPSFSHHSAVPEYNSNGTLYNANYGVLSYDASYMAHPSNTMNFNYLNAHYSSGQ</sequence>
<feature type="compositionally biased region" description="Basic and acidic residues" evidence="7">
    <location>
        <begin position="101"/>
        <end position="113"/>
    </location>
</feature>
<dbReference type="GO" id="GO:0005634">
    <property type="term" value="C:nucleus"/>
    <property type="evidence" value="ECO:0007669"/>
    <property type="project" value="UniProtKB-SubCell"/>
</dbReference>
<dbReference type="Proteomes" id="UP000663828">
    <property type="component" value="Unassembled WGS sequence"/>
</dbReference>
<evidence type="ECO:0000256" key="2">
    <source>
        <dbReference type="ARBA" id="ARBA00023015"/>
    </source>
</evidence>
<keyword evidence="5 6" id="KW-0539">Nucleus</keyword>
<feature type="compositionally biased region" description="Low complexity" evidence="7">
    <location>
        <begin position="128"/>
        <end position="170"/>
    </location>
</feature>
<dbReference type="SUPFAM" id="SSF47095">
    <property type="entry name" value="HMG-box"/>
    <property type="match status" value="1"/>
</dbReference>
<name>A0A815Y5Y2_ADIRI</name>
<dbReference type="Proteomes" id="UP000663852">
    <property type="component" value="Unassembled WGS sequence"/>
</dbReference>
<evidence type="ECO:0000256" key="4">
    <source>
        <dbReference type="ARBA" id="ARBA00023163"/>
    </source>
</evidence>
<reference evidence="10" key="1">
    <citation type="submission" date="2021-02" db="EMBL/GenBank/DDBJ databases">
        <authorList>
            <person name="Nowell W R."/>
        </authorList>
    </citation>
    <scope>NUCLEOTIDE SEQUENCE</scope>
</reference>
<dbReference type="InterPro" id="IPR036910">
    <property type="entry name" value="HMG_box_dom_sf"/>
</dbReference>
<keyword evidence="3 6" id="KW-0238">DNA-binding</keyword>
<dbReference type="OrthoDB" id="6247875at2759"/>
<dbReference type="Pfam" id="PF00505">
    <property type="entry name" value="HMG_box"/>
    <property type="match status" value="1"/>
</dbReference>
<keyword evidence="2" id="KW-0805">Transcription regulation</keyword>
<feature type="region of interest" description="Disordered" evidence="7">
    <location>
        <begin position="101"/>
        <end position="180"/>
    </location>
</feature>
<dbReference type="PANTHER" id="PTHR45803:SF5">
    <property type="entry name" value="SOX100B"/>
    <property type="match status" value="1"/>
</dbReference>
<keyword evidence="4" id="KW-0804">Transcription</keyword>
<dbReference type="EMBL" id="CAJNOR010005528">
    <property type="protein sequence ID" value="CAF1566226.1"/>
    <property type="molecule type" value="Genomic_DNA"/>
</dbReference>
<comment type="caution">
    <text evidence="10">The sequence shown here is derived from an EMBL/GenBank/DDBJ whole genome shotgun (WGS) entry which is preliminary data.</text>
</comment>
<feature type="compositionally biased region" description="Basic residues" evidence="7">
    <location>
        <begin position="114"/>
        <end position="124"/>
    </location>
</feature>
<evidence type="ECO:0000256" key="6">
    <source>
        <dbReference type="PROSITE-ProRule" id="PRU00267"/>
    </source>
</evidence>
<evidence type="ECO:0000256" key="1">
    <source>
        <dbReference type="ARBA" id="ARBA00004123"/>
    </source>
</evidence>
<dbReference type="Gene3D" id="1.10.30.10">
    <property type="entry name" value="High mobility group box domain"/>
    <property type="match status" value="1"/>
</dbReference>
<evidence type="ECO:0000256" key="5">
    <source>
        <dbReference type="ARBA" id="ARBA00023242"/>
    </source>
</evidence>
<evidence type="ECO:0000259" key="8">
    <source>
        <dbReference type="PROSITE" id="PS50118"/>
    </source>
</evidence>
<dbReference type="InterPro" id="IPR009071">
    <property type="entry name" value="HMG_box_dom"/>
</dbReference>
<dbReference type="GO" id="GO:0000981">
    <property type="term" value="F:DNA-binding transcription factor activity, RNA polymerase II-specific"/>
    <property type="evidence" value="ECO:0007669"/>
    <property type="project" value="TreeGrafter"/>
</dbReference>
<comment type="subcellular location">
    <subcellularLocation>
        <location evidence="1">Nucleus</location>
    </subcellularLocation>
</comment>
<evidence type="ECO:0000313" key="11">
    <source>
        <dbReference type="Proteomes" id="UP000663828"/>
    </source>
</evidence>
<organism evidence="10 11">
    <name type="scientific">Adineta ricciae</name>
    <name type="common">Rotifer</name>
    <dbReference type="NCBI Taxonomy" id="249248"/>
    <lineage>
        <taxon>Eukaryota</taxon>
        <taxon>Metazoa</taxon>
        <taxon>Spiralia</taxon>
        <taxon>Gnathifera</taxon>
        <taxon>Rotifera</taxon>
        <taxon>Eurotatoria</taxon>
        <taxon>Bdelloidea</taxon>
        <taxon>Adinetida</taxon>
        <taxon>Adinetidae</taxon>
        <taxon>Adineta</taxon>
    </lineage>
</organism>
<protein>
    <recommendedName>
        <fullName evidence="8">HMG box domain-containing protein</fullName>
    </recommendedName>
</protein>
<evidence type="ECO:0000313" key="10">
    <source>
        <dbReference type="EMBL" id="CAF1566226.1"/>
    </source>
</evidence>
<dbReference type="EMBL" id="CAJNOJ010000049">
    <property type="protein sequence ID" value="CAF0959956.1"/>
    <property type="molecule type" value="Genomic_DNA"/>
</dbReference>
<dbReference type="CDD" id="cd22004">
    <property type="entry name" value="HMG-box_SOX"/>
    <property type="match status" value="1"/>
</dbReference>
<feature type="compositionally biased region" description="Polar residues" evidence="7">
    <location>
        <begin position="171"/>
        <end position="180"/>
    </location>
</feature>
<dbReference type="PROSITE" id="PS50118">
    <property type="entry name" value="HMG_BOX_2"/>
    <property type="match status" value="1"/>
</dbReference>
<dbReference type="PANTHER" id="PTHR45803">
    <property type="entry name" value="SOX100B"/>
    <property type="match status" value="1"/>
</dbReference>